<evidence type="ECO:0000256" key="1">
    <source>
        <dbReference type="SAM" id="MobiDB-lite"/>
    </source>
</evidence>
<sequence length="470" mass="52362">MATANSFDFRSWVTEFQNEATNPSKELDQWRKHSIYRVPSCIKDLNPKAYHPQIVSFGPHHHGDPDLLSMEEHKHRALLQLLRRSRKPLEDLVAGMEEIVERLQSSYQGLGERWKGIGGDEEFLRLMVVDGCFMLEILRLNIGQSGGYVSDDPVFSYHGMLHTLPYIKRDMLIVENQLPLLALEKLVSIEKGKPANPDQINRLVLKLCSPESLALTSGIGLGLHPLDLYRRSLLQLLSTPSDLPPRFRSSDSSPAGIIRSAIELYEAGIRFRKSHTTSLLDIRFHHGVLSLPPIVVDDATQYAYLNLMAFERLHVGAGSEITSYVFFMDNLIDSAKDVSLLHSKGIIQNALGSDKAVANLFNSLSKDVTLDPDSSFGTVQMGVNDYCQKSWNIWRANLIHTYFRSPWAFLSLAAAIFLLVLSVVQTVYGVLPYYQSAGSEAAVVAAPPPPPPPPPPPMAIPPALTPRRGH</sequence>
<organism evidence="3 4">
    <name type="scientific">Dendrobium thyrsiflorum</name>
    <name type="common">Pinecone-like raceme dendrobium</name>
    <name type="synonym">Orchid</name>
    <dbReference type="NCBI Taxonomy" id="117978"/>
    <lineage>
        <taxon>Eukaryota</taxon>
        <taxon>Viridiplantae</taxon>
        <taxon>Streptophyta</taxon>
        <taxon>Embryophyta</taxon>
        <taxon>Tracheophyta</taxon>
        <taxon>Spermatophyta</taxon>
        <taxon>Magnoliopsida</taxon>
        <taxon>Liliopsida</taxon>
        <taxon>Asparagales</taxon>
        <taxon>Orchidaceae</taxon>
        <taxon>Epidendroideae</taxon>
        <taxon>Malaxideae</taxon>
        <taxon>Dendrobiinae</taxon>
        <taxon>Dendrobium</taxon>
    </lineage>
</organism>
<feature type="transmembrane region" description="Helical" evidence="2">
    <location>
        <begin position="407"/>
        <end position="431"/>
    </location>
</feature>
<dbReference type="PANTHER" id="PTHR31170">
    <property type="entry name" value="BNAC04G53230D PROTEIN"/>
    <property type="match status" value="1"/>
</dbReference>
<dbReference type="InterPro" id="IPR004158">
    <property type="entry name" value="DUF247_pln"/>
</dbReference>
<keyword evidence="4" id="KW-1185">Reference proteome</keyword>
<protein>
    <submittedName>
        <fullName evidence="3">Uncharacterized protein</fullName>
    </submittedName>
</protein>
<feature type="compositionally biased region" description="Pro residues" evidence="1">
    <location>
        <begin position="446"/>
        <end position="464"/>
    </location>
</feature>
<accession>A0ABD0VGG3</accession>
<dbReference type="AlphaFoldDB" id="A0ABD0VGG3"/>
<evidence type="ECO:0000256" key="2">
    <source>
        <dbReference type="SAM" id="Phobius"/>
    </source>
</evidence>
<dbReference type="Pfam" id="PF03140">
    <property type="entry name" value="DUF247"/>
    <property type="match status" value="1"/>
</dbReference>
<evidence type="ECO:0000313" key="3">
    <source>
        <dbReference type="EMBL" id="KAL0924164.1"/>
    </source>
</evidence>
<reference evidence="3 4" key="1">
    <citation type="journal article" date="2024" name="Plant Biotechnol. J.">
        <title>Dendrobium thyrsiflorum genome and its molecular insights into genes involved in important horticultural traits.</title>
        <authorList>
            <person name="Chen B."/>
            <person name="Wang J.Y."/>
            <person name="Zheng P.J."/>
            <person name="Li K.L."/>
            <person name="Liang Y.M."/>
            <person name="Chen X.F."/>
            <person name="Zhang C."/>
            <person name="Zhao X."/>
            <person name="He X."/>
            <person name="Zhang G.Q."/>
            <person name="Liu Z.J."/>
            <person name="Xu Q."/>
        </authorList>
    </citation>
    <scope>NUCLEOTIDE SEQUENCE [LARGE SCALE GENOMIC DNA]</scope>
    <source>
        <strain evidence="3">GZMU011</strain>
    </source>
</reference>
<keyword evidence="2" id="KW-0812">Transmembrane</keyword>
<keyword evidence="2" id="KW-1133">Transmembrane helix</keyword>
<comment type="caution">
    <text evidence="3">The sequence shown here is derived from an EMBL/GenBank/DDBJ whole genome shotgun (WGS) entry which is preliminary data.</text>
</comment>
<proteinExistence type="predicted"/>
<dbReference type="Proteomes" id="UP001552299">
    <property type="component" value="Unassembled WGS sequence"/>
</dbReference>
<dbReference type="PANTHER" id="PTHR31170:SF18">
    <property type="entry name" value="(WILD MALAYSIAN BANANA) HYPOTHETICAL PROTEIN"/>
    <property type="match status" value="1"/>
</dbReference>
<gene>
    <name evidence="3" type="ORF">M5K25_004973</name>
</gene>
<keyword evidence="2" id="KW-0472">Membrane</keyword>
<feature type="region of interest" description="Disordered" evidence="1">
    <location>
        <begin position="444"/>
        <end position="470"/>
    </location>
</feature>
<evidence type="ECO:0000313" key="4">
    <source>
        <dbReference type="Proteomes" id="UP001552299"/>
    </source>
</evidence>
<name>A0ABD0VGG3_DENTH</name>
<dbReference type="EMBL" id="JANQDX010000005">
    <property type="protein sequence ID" value="KAL0924164.1"/>
    <property type="molecule type" value="Genomic_DNA"/>
</dbReference>